<dbReference type="KEGG" id="tet:TTHERM_00122470"/>
<name>Q22YS3_TETTS</name>
<keyword evidence="3" id="KW-1185">Reference proteome</keyword>
<keyword evidence="1" id="KW-0175">Coiled coil</keyword>
<protein>
    <submittedName>
        <fullName evidence="2">Uncharacterized protein</fullName>
    </submittedName>
</protein>
<dbReference type="AlphaFoldDB" id="Q22YS3"/>
<dbReference type="InParanoid" id="Q22YS3"/>
<proteinExistence type="predicted"/>
<feature type="coiled-coil region" evidence="1">
    <location>
        <begin position="166"/>
        <end position="193"/>
    </location>
</feature>
<gene>
    <name evidence="2" type="ORF">TTHERM_00122470</name>
</gene>
<dbReference type="EMBL" id="GG662798">
    <property type="protein sequence ID" value="EAR90598.2"/>
    <property type="molecule type" value="Genomic_DNA"/>
</dbReference>
<dbReference type="RefSeq" id="XP_001010843.2">
    <property type="nucleotide sequence ID" value="XM_001010843.2"/>
</dbReference>
<organism evidence="2 3">
    <name type="scientific">Tetrahymena thermophila (strain SB210)</name>
    <dbReference type="NCBI Taxonomy" id="312017"/>
    <lineage>
        <taxon>Eukaryota</taxon>
        <taxon>Sar</taxon>
        <taxon>Alveolata</taxon>
        <taxon>Ciliophora</taxon>
        <taxon>Intramacronucleata</taxon>
        <taxon>Oligohymenophorea</taxon>
        <taxon>Hymenostomatida</taxon>
        <taxon>Tetrahymenina</taxon>
        <taxon>Tetrahymenidae</taxon>
        <taxon>Tetrahymena</taxon>
    </lineage>
</organism>
<evidence type="ECO:0000256" key="1">
    <source>
        <dbReference type="SAM" id="Coils"/>
    </source>
</evidence>
<evidence type="ECO:0000313" key="2">
    <source>
        <dbReference type="EMBL" id="EAR90598.2"/>
    </source>
</evidence>
<sequence length="329" mass="38605">MYKNFSFEKTGKVMTLSKLQENQFQVAKFHSQKAIDLKQKSQHFPRLRISSQQETNYGGQLNFECKHALDYLSINDNRLNQSDGFTKQVASDKSQTTSYPSTTNKKIFQFSFKQKNDQISSARSKLHGSSRISEKNSAFSNVDNLFQERQILEKSTQQIYNYNLMKQKEEQMQKQLKKEINFIQKQIQEEQKAAKNINGVGTIIHQQKQKIDDNTYKFSEQIYPIKKEKEALITDIKSLNEVKKQMIQKNVSIIQQILAEKQMIESLKNKIQKAKEMSHFEQKNNSKIKLQFFQNQKIASNQQYQIDLLEDKTDILCTKAKQYAQIEIK</sequence>
<reference evidence="3" key="1">
    <citation type="journal article" date="2006" name="PLoS Biol.">
        <title>Macronuclear genome sequence of the ciliate Tetrahymena thermophila, a model eukaryote.</title>
        <authorList>
            <person name="Eisen J.A."/>
            <person name="Coyne R.S."/>
            <person name="Wu M."/>
            <person name="Wu D."/>
            <person name="Thiagarajan M."/>
            <person name="Wortman J.R."/>
            <person name="Badger J.H."/>
            <person name="Ren Q."/>
            <person name="Amedeo P."/>
            <person name="Jones K.M."/>
            <person name="Tallon L.J."/>
            <person name="Delcher A.L."/>
            <person name="Salzberg S.L."/>
            <person name="Silva J.C."/>
            <person name="Haas B.J."/>
            <person name="Majoros W.H."/>
            <person name="Farzad M."/>
            <person name="Carlton J.M."/>
            <person name="Smith R.K. Jr."/>
            <person name="Garg J."/>
            <person name="Pearlman R.E."/>
            <person name="Karrer K.M."/>
            <person name="Sun L."/>
            <person name="Manning G."/>
            <person name="Elde N.C."/>
            <person name="Turkewitz A.P."/>
            <person name="Asai D.J."/>
            <person name="Wilkes D.E."/>
            <person name="Wang Y."/>
            <person name="Cai H."/>
            <person name="Collins K."/>
            <person name="Stewart B.A."/>
            <person name="Lee S.R."/>
            <person name="Wilamowska K."/>
            <person name="Weinberg Z."/>
            <person name="Ruzzo W.L."/>
            <person name="Wloga D."/>
            <person name="Gaertig J."/>
            <person name="Frankel J."/>
            <person name="Tsao C.-C."/>
            <person name="Gorovsky M.A."/>
            <person name="Keeling P.J."/>
            <person name="Waller R.F."/>
            <person name="Patron N.J."/>
            <person name="Cherry J.M."/>
            <person name="Stover N.A."/>
            <person name="Krieger C.J."/>
            <person name="del Toro C."/>
            <person name="Ryder H.F."/>
            <person name="Williamson S.C."/>
            <person name="Barbeau R.A."/>
            <person name="Hamilton E.P."/>
            <person name="Orias E."/>
        </authorList>
    </citation>
    <scope>NUCLEOTIDE SEQUENCE [LARGE SCALE GENOMIC DNA]</scope>
    <source>
        <strain evidence="3">SB210</strain>
    </source>
</reference>
<evidence type="ECO:0000313" key="3">
    <source>
        <dbReference type="Proteomes" id="UP000009168"/>
    </source>
</evidence>
<accession>Q22YS3</accession>
<dbReference type="GeneID" id="7833226"/>
<dbReference type="Proteomes" id="UP000009168">
    <property type="component" value="Unassembled WGS sequence"/>
</dbReference>
<dbReference type="HOGENOM" id="CLU_1263822_0_0_1"/>
<feature type="coiled-coil region" evidence="1">
    <location>
        <begin position="229"/>
        <end position="284"/>
    </location>
</feature>